<keyword evidence="5" id="KW-1185">Reference proteome</keyword>
<evidence type="ECO:0000256" key="3">
    <source>
        <dbReference type="PROSITE-ProRule" id="PRU00023"/>
    </source>
</evidence>
<dbReference type="PROSITE" id="PS50088">
    <property type="entry name" value="ANK_REPEAT"/>
    <property type="match status" value="1"/>
</dbReference>
<dbReference type="PANTHER" id="PTHR24126">
    <property type="entry name" value="ANKYRIN REPEAT, PH AND SEC7 DOMAIN CONTAINING PROTEIN SECG-RELATED"/>
    <property type="match status" value="1"/>
</dbReference>
<dbReference type="Proteomes" id="UP001497472">
    <property type="component" value="Unassembled WGS sequence"/>
</dbReference>
<sequence length="1208" mass="141311">MFVKKFKTNKVKKNPASQSKEQDFIVQQMEDYGSDENKLDVGTICKKLKGAIKEESIKEYKNFLHLLQLVEDKTSIREYICEHDIDLLCLISRGSNMEMLEYLIEQTELLPYLFTHPDEVKRHSSIKMTCFNCMCNGNIGMLEKLYDLWVGNLHWVINKANEVDLENLKFLGEVINAAYIEYKEYVNKERFEFDPNIFVGSLCVITFNEFQIELYKNFIKEKTDFKNLQKDMVSTPDSSSRLREIEIIIQFIESCVDLHSKYCHKTLNKRFPELSILDQNDYTVYRTAQKFFMFRNLFWKTDYNVSLLILDNLYLLKERLKLSGKIYQELESKLYYFIYNCKSKWSFFLSHTEVAEVGEIVAENNGILHVLNTSFDFDMGALWTFLILYLERERFLKILSSFKEQIRKEFQEKNVRLNRTEMTHDEQQSLLPYPELRDDFSLRKIYQCLQELPQAKETKVNPERSFLIIERILQVVGEFIKSSKESQHLEDTTQALILSEIPIDLLKSLKLIRLYLSKSDSCQVLWRMEVLKHGAHIFEKVLLDLLQFKDVIKRVININRYLVNRSLINCCYDVIHDRKEKIKADIAHLMDNITFDVCALGIGEVLRAPTEFDGNIFLQIMYKSHWKPKGVSQDLMMEVAQIRYDQTMLLKKKHHEMQRIQKFIKSNYSHYKRKIKSLVEGIEAHKTRWAILKNEYLKYNNTIVLPDFPSEDGINIVQTNLKFVNDNDKLKHLSDLLSSIVDINPLWEVIVKLLNFLTVKSKVFDDVLAELKMSMISGAYKQLCRHGYESDSISDDVNHLFAVLENTQLVEIKPLVYDEYKYEGIKELEKILFTKSFITGDEMDYIIKNIPDSMSHKVPKSFLTSNLLLRMDNHIKALIDIGPFDKISENIIQSINVKNRNPDLLKCYTKRLESLSSLLNGQPKNLLILRYKLIGQFRIFLQMLLIDLFNIMNMCNMDESLKKGGKSMAEINLRHVLTHGNPLLEIVADFLDANDIPEEIIGKALKYSRDLKAVQTLCELKQSEFDFDDIHHSLDSFSDDIVKKRIKTLRETDEWERYLLLLPDDKIQKKRHKTKKKNKPKQVKQETELIKAVKEKETIEKILELVKGSNINAADKLGKAAIHYAAIQGDVKILQVLQENGADINLSNEKDNDFTALHYAARKSFIGAIDYLLASNAAIKKDKNGYTYIDIINSQRAKSEMRQRDSTK</sequence>
<name>A0AAV1J2K5_9NEOP</name>
<accession>A0AAV1J2K5</accession>
<protein>
    <submittedName>
        <fullName evidence="4">Uncharacterized protein</fullName>
    </submittedName>
</protein>
<dbReference type="Gene3D" id="1.25.40.20">
    <property type="entry name" value="Ankyrin repeat-containing domain"/>
    <property type="match status" value="1"/>
</dbReference>
<dbReference type="EMBL" id="CAVLEF010000004">
    <property type="protein sequence ID" value="CAK1543624.1"/>
    <property type="molecule type" value="Genomic_DNA"/>
</dbReference>
<gene>
    <name evidence="4" type="ORF">LNINA_LOCUS3429</name>
</gene>
<dbReference type="InterPro" id="IPR036770">
    <property type="entry name" value="Ankyrin_rpt-contain_sf"/>
</dbReference>
<evidence type="ECO:0000256" key="1">
    <source>
        <dbReference type="ARBA" id="ARBA00022737"/>
    </source>
</evidence>
<reference evidence="4 5" key="1">
    <citation type="submission" date="2023-11" db="EMBL/GenBank/DDBJ databases">
        <authorList>
            <person name="Okamura Y."/>
        </authorList>
    </citation>
    <scope>NUCLEOTIDE SEQUENCE [LARGE SCALE GENOMIC DNA]</scope>
</reference>
<dbReference type="SUPFAM" id="SSF48403">
    <property type="entry name" value="Ankyrin repeat"/>
    <property type="match status" value="1"/>
</dbReference>
<dbReference type="PROSITE" id="PS50297">
    <property type="entry name" value="ANK_REP_REGION"/>
    <property type="match status" value="1"/>
</dbReference>
<keyword evidence="1" id="KW-0677">Repeat</keyword>
<evidence type="ECO:0000256" key="2">
    <source>
        <dbReference type="ARBA" id="ARBA00023043"/>
    </source>
</evidence>
<feature type="repeat" description="ANK" evidence="3">
    <location>
        <begin position="1117"/>
        <end position="1149"/>
    </location>
</feature>
<dbReference type="SMART" id="SM00248">
    <property type="entry name" value="ANK"/>
    <property type="match status" value="2"/>
</dbReference>
<dbReference type="AlphaFoldDB" id="A0AAV1J2K5"/>
<keyword evidence="2 3" id="KW-0040">ANK repeat</keyword>
<dbReference type="InterPro" id="IPR002110">
    <property type="entry name" value="Ankyrin_rpt"/>
</dbReference>
<proteinExistence type="predicted"/>
<evidence type="ECO:0000313" key="5">
    <source>
        <dbReference type="Proteomes" id="UP001497472"/>
    </source>
</evidence>
<evidence type="ECO:0000313" key="4">
    <source>
        <dbReference type="EMBL" id="CAK1543624.1"/>
    </source>
</evidence>
<comment type="caution">
    <text evidence="4">The sequence shown here is derived from an EMBL/GenBank/DDBJ whole genome shotgun (WGS) entry which is preliminary data.</text>
</comment>
<dbReference type="Pfam" id="PF12796">
    <property type="entry name" value="Ank_2"/>
    <property type="match status" value="1"/>
</dbReference>
<organism evidence="4 5">
    <name type="scientific">Leptosia nina</name>
    <dbReference type="NCBI Taxonomy" id="320188"/>
    <lineage>
        <taxon>Eukaryota</taxon>
        <taxon>Metazoa</taxon>
        <taxon>Ecdysozoa</taxon>
        <taxon>Arthropoda</taxon>
        <taxon>Hexapoda</taxon>
        <taxon>Insecta</taxon>
        <taxon>Pterygota</taxon>
        <taxon>Neoptera</taxon>
        <taxon>Endopterygota</taxon>
        <taxon>Lepidoptera</taxon>
        <taxon>Glossata</taxon>
        <taxon>Ditrysia</taxon>
        <taxon>Papilionoidea</taxon>
        <taxon>Pieridae</taxon>
        <taxon>Pierinae</taxon>
        <taxon>Leptosia</taxon>
    </lineage>
</organism>